<evidence type="ECO:0000313" key="4">
    <source>
        <dbReference type="Proteomes" id="UP000824132"/>
    </source>
</evidence>
<dbReference type="GO" id="GO:0016831">
    <property type="term" value="F:carboxy-lyase activity"/>
    <property type="evidence" value="ECO:0007669"/>
    <property type="project" value="InterPro"/>
</dbReference>
<dbReference type="InterPro" id="IPR032465">
    <property type="entry name" value="ACMSD"/>
</dbReference>
<gene>
    <name evidence="3" type="ORF">H9727_04095</name>
</gene>
<dbReference type="PANTHER" id="PTHR21240">
    <property type="entry name" value="2-AMINO-3-CARBOXYLMUCONATE-6-SEMIALDEHYDE DECARBOXYLASE"/>
    <property type="match status" value="1"/>
</dbReference>
<dbReference type="PANTHER" id="PTHR21240:SF28">
    <property type="entry name" value="ISO-OROTATE DECARBOXYLASE (EUROFUNG)"/>
    <property type="match status" value="1"/>
</dbReference>
<proteinExistence type="predicted"/>
<accession>A0A9D2CZ01</accession>
<dbReference type="Gene3D" id="3.20.20.140">
    <property type="entry name" value="Metal-dependent hydrolases"/>
    <property type="match status" value="1"/>
</dbReference>
<dbReference type="SUPFAM" id="SSF51556">
    <property type="entry name" value="Metallo-dependent hydrolases"/>
    <property type="match status" value="1"/>
</dbReference>
<dbReference type="CDD" id="cd01292">
    <property type="entry name" value="metallo-dependent_hydrolases"/>
    <property type="match status" value="1"/>
</dbReference>
<evidence type="ECO:0000313" key="3">
    <source>
        <dbReference type="EMBL" id="HIZ03448.1"/>
    </source>
</evidence>
<reference evidence="3" key="2">
    <citation type="submission" date="2021-04" db="EMBL/GenBank/DDBJ databases">
        <authorList>
            <person name="Gilroy R."/>
        </authorList>
    </citation>
    <scope>NUCLEOTIDE SEQUENCE</scope>
    <source>
        <strain evidence="3">CHK187-5294</strain>
    </source>
</reference>
<feature type="domain" description="Amidohydrolase-related" evidence="2">
    <location>
        <begin position="3"/>
        <end position="261"/>
    </location>
</feature>
<organism evidence="3 4">
    <name type="scientific">Candidatus Borkfalkia avistercoris</name>
    <dbReference type="NCBI Taxonomy" id="2838504"/>
    <lineage>
        <taxon>Bacteria</taxon>
        <taxon>Bacillati</taxon>
        <taxon>Bacillota</taxon>
        <taxon>Clostridia</taxon>
        <taxon>Christensenellales</taxon>
        <taxon>Christensenellaceae</taxon>
        <taxon>Candidatus Borkfalkia</taxon>
    </lineage>
</organism>
<dbReference type="GO" id="GO:0016787">
    <property type="term" value="F:hydrolase activity"/>
    <property type="evidence" value="ECO:0007669"/>
    <property type="project" value="InterPro"/>
</dbReference>
<comment type="caution">
    <text evidence="3">The sequence shown here is derived from an EMBL/GenBank/DDBJ whole genome shotgun (WGS) entry which is preliminary data.</text>
</comment>
<dbReference type="Proteomes" id="UP000824132">
    <property type="component" value="Unassembled WGS sequence"/>
</dbReference>
<dbReference type="GO" id="GO:0005737">
    <property type="term" value="C:cytoplasm"/>
    <property type="evidence" value="ECO:0007669"/>
    <property type="project" value="TreeGrafter"/>
</dbReference>
<protein>
    <submittedName>
        <fullName evidence="3">Amidohydrolase</fullName>
    </submittedName>
</protein>
<reference evidence="3" key="1">
    <citation type="journal article" date="2021" name="PeerJ">
        <title>Extensive microbial diversity within the chicken gut microbiome revealed by metagenomics and culture.</title>
        <authorList>
            <person name="Gilroy R."/>
            <person name="Ravi A."/>
            <person name="Getino M."/>
            <person name="Pursley I."/>
            <person name="Horton D.L."/>
            <person name="Alikhan N.F."/>
            <person name="Baker D."/>
            <person name="Gharbi K."/>
            <person name="Hall N."/>
            <person name="Watson M."/>
            <person name="Adriaenssens E.M."/>
            <person name="Foster-Nyarko E."/>
            <person name="Jarju S."/>
            <person name="Secka A."/>
            <person name="Antonio M."/>
            <person name="Oren A."/>
            <person name="Chaudhuri R.R."/>
            <person name="La Ragione R."/>
            <person name="Hildebrand F."/>
            <person name="Pallen M.J."/>
        </authorList>
    </citation>
    <scope>NUCLEOTIDE SEQUENCE</scope>
    <source>
        <strain evidence="3">CHK187-5294</strain>
    </source>
</reference>
<keyword evidence="1" id="KW-0456">Lyase</keyword>
<evidence type="ECO:0000256" key="1">
    <source>
        <dbReference type="ARBA" id="ARBA00023239"/>
    </source>
</evidence>
<dbReference type="AlphaFoldDB" id="A0A9D2CZ01"/>
<dbReference type="GO" id="GO:0019748">
    <property type="term" value="P:secondary metabolic process"/>
    <property type="evidence" value="ECO:0007669"/>
    <property type="project" value="TreeGrafter"/>
</dbReference>
<dbReference type="InterPro" id="IPR006680">
    <property type="entry name" value="Amidohydro-rel"/>
</dbReference>
<dbReference type="InterPro" id="IPR032466">
    <property type="entry name" value="Metal_Hydrolase"/>
</dbReference>
<dbReference type="Pfam" id="PF04909">
    <property type="entry name" value="Amidohydro_2"/>
    <property type="match status" value="1"/>
</dbReference>
<evidence type="ECO:0000259" key="2">
    <source>
        <dbReference type="Pfam" id="PF04909"/>
    </source>
</evidence>
<name>A0A9D2CZ01_9FIRM</name>
<dbReference type="EMBL" id="DXCL01000026">
    <property type="protein sequence ID" value="HIZ03448.1"/>
    <property type="molecule type" value="Genomic_DNA"/>
</dbReference>
<sequence length="264" mass="29221">MLIDFHTHVFLDKLAKGAVASLAAKAHFTPYTDGTLSATKKLMREQGVDKFVALNIAVVPRTERHVNDFAISLLQEKDVIPFGSVHPYSENAFSELERLKGAGVKGIKFHNEYQDVFVDDPKAVQIYKTCAELGFIMLFHGGADRGFAPPVKTSPERMRRAIDAVPGGKFVVAHLGGQDMIADSVKYLADSPAMIDVSFSAKTADLHEAEDCIRAFGFSRVLFGTDCPWDTPENTLAFLKKMRFSDEEYALICSENALRLLTEK</sequence>